<sequence>MGKKDRHLPRTAFVTLRDLPGTRVLFWVVDDCPYCGGRHLHVAGNLRTADPGESLGEYPAPCDPARTYDLAIPPRPKKKQGKDVRRRERREGKRQDWDE</sequence>
<evidence type="ECO:0000313" key="3">
    <source>
        <dbReference type="Proteomes" id="UP001595979"/>
    </source>
</evidence>
<evidence type="ECO:0000256" key="1">
    <source>
        <dbReference type="SAM" id="MobiDB-lite"/>
    </source>
</evidence>
<proteinExistence type="predicted"/>
<keyword evidence="3" id="KW-1185">Reference proteome</keyword>
<feature type="compositionally biased region" description="Basic and acidic residues" evidence="1">
    <location>
        <begin position="81"/>
        <end position="99"/>
    </location>
</feature>
<gene>
    <name evidence="2" type="ORF">ACFPQ6_03315</name>
</gene>
<evidence type="ECO:0000313" key="2">
    <source>
        <dbReference type="EMBL" id="MFC5847330.1"/>
    </source>
</evidence>
<protein>
    <submittedName>
        <fullName evidence="2">Uncharacterized protein</fullName>
    </submittedName>
</protein>
<accession>A0ABW1DGL4</accession>
<feature type="region of interest" description="Disordered" evidence="1">
    <location>
        <begin position="65"/>
        <end position="99"/>
    </location>
</feature>
<dbReference type="EMBL" id="JBHSOH010000005">
    <property type="protein sequence ID" value="MFC5847330.1"/>
    <property type="molecule type" value="Genomic_DNA"/>
</dbReference>
<dbReference type="Proteomes" id="UP001595979">
    <property type="component" value="Unassembled WGS sequence"/>
</dbReference>
<comment type="caution">
    <text evidence="2">The sequence shown here is derived from an EMBL/GenBank/DDBJ whole genome shotgun (WGS) entry which is preliminary data.</text>
</comment>
<dbReference type="RefSeq" id="WP_380046383.1">
    <property type="nucleotide sequence ID" value="NZ_JBHSOH010000005.1"/>
</dbReference>
<reference evidence="3" key="1">
    <citation type="journal article" date="2019" name="Int. J. Syst. Evol. Microbiol.">
        <title>The Global Catalogue of Microorganisms (GCM) 10K type strain sequencing project: providing services to taxonomists for standard genome sequencing and annotation.</title>
        <authorList>
            <consortium name="The Broad Institute Genomics Platform"/>
            <consortium name="The Broad Institute Genome Sequencing Center for Infectious Disease"/>
            <person name="Wu L."/>
            <person name="Ma J."/>
        </authorList>
    </citation>
    <scope>NUCLEOTIDE SEQUENCE [LARGE SCALE GENOMIC DNA]</scope>
    <source>
        <strain evidence="3">CGMCC 1.15053</strain>
    </source>
</reference>
<name>A0ABW1DGL4_9DEIO</name>
<organism evidence="2 3">
    <name type="scientific">Deinococcus petrolearius</name>
    <dbReference type="NCBI Taxonomy" id="1751295"/>
    <lineage>
        <taxon>Bacteria</taxon>
        <taxon>Thermotogati</taxon>
        <taxon>Deinococcota</taxon>
        <taxon>Deinococci</taxon>
        <taxon>Deinococcales</taxon>
        <taxon>Deinococcaceae</taxon>
        <taxon>Deinococcus</taxon>
    </lineage>
</organism>